<dbReference type="Proteomes" id="UP000076400">
    <property type="component" value="Unassembled WGS sequence"/>
</dbReference>
<dbReference type="RefSeq" id="WP_067560338.1">
    <property type="nucleotide sequence ID" value="NZ_LPXN01000177.1"/>
</dbReference>
<dbReference type="InterPro" id="IPR050503">
    <property type="entry name" value="cAMP-dep_PK_reg_su-like"/>
</dbReference>
<dbReference type="GO" id="GO:0005829">
    <property type="term" value="C:cytosol"/>
    <property type="evidence" value="ECO:0007669"/>
    <property type="project" value="TreeGrafter"/>
</dbReference>
<dbReference type="SMART" id="SM00100">
    <property type="entry name" value="cNMP"/>
    <property type="match status" value="1"/>
</dbReference>
<dbReference type="PRINTS" id="PR00103">
    <property type="entry name" value="CAMPKINASE"/>
</dbReference>
<dbReference type="InterPro" id="IPR000595">
    <property type="entry name" value="cNMP-bd_dom"/>
</dbReference>
<dbReference type="AlphaFoldDB" id="A0A154V8H4"/>
<protein>
    <recommendedName>
        <fullName evidence="1">Cyclic nucleotide-binding domain-containing protein</fullName>
    </recommendedName>
</protein>
<dbReference type="InterPro" id="IPR014710">
    <property type="entry name" value="RmlC-like_jellyroll"/>
</dbReference>
<dbReference type="STRING" id="580166.AUP43_15105"/>
<dbReference type="PANTHER" id="PTHR11635:SF152">
    <property type="entry name" value="CAMP-DEPENDENT PROTEIN KINASE TYPE I REGULATORY SUBUNIT-RELATED"/>
    <property type="match status" value="1"/>
</dbReference>
<accession>A0A154V8H4</accession>
<name>A0A154V8H4_9PROT</name>
<dbReference type="InterPro" id="IPR018490">
    <property type="entry name" value="cNMP-bd_dom_sf"/>
</dbReference>
<dbReference type="GO" id="GO:0005952">
    <property type="term" value="C:cAMP-dependent protein kinase complex"/>
    <property type="evidence" value="ECO:0007669"/>
    <property type="project" value="InterPro"/>
</dbReference>
<feature type="domain" description="Cyclic nucleotide-binding" evidence="1">
    <location>
        <begin position="1"/>
        <end position="110"/>
    </location>
</feature>
<dbReference type="PROSITE" id="PS00889">
    <property type="entry name" value="CNMP_BINDING_2"/>
    <property type="match status" value="1"/>
</dbReference>
<dbReference type="SUPFAM" id="SSF51206">
    <property type="entry name" value="cAMP-binding domain-like"/>
    <property type="match status" value="1"/>
</dbReference>
<dbReference type="OrthoDB" id="9809206at2"/>
<comment type="caution">
    <text evidence="2">The sequence shown here is derived from an EMBL/GenBank/DDBJ whole genome shotgun (WGS) entry which is preliminary data.</text>
</comment>
<dbReference type="CDD" id="cd00038">
    <property type="entry name" value="CAP_ED"/>
    <property type="match status" value="1"/>
</dbReference>
<dbReference type="EMBL" id="LPXN01000177">
    <property type="protein sequence ID" value="KZC97655.1"/>
    <property type="molecule type" value="Genomic_DNA"/>
</dbReference>
<dbReference type="PANTHER" id="PTHR11635">
    <property type="entry name" value="CAMP-DEPENDENT PROTEIN KINASE REGULATORY CHAIN"/>
    <property type="match status" value="1"/>
</dbReference>
<keyword evidence="3" id="KW-1185">Reference proteome</keyword>
<evidence type="ECO:0000313" key="3">
    <source>
        <dbReference type="Proteomes" id="UP000076400"/>
    </source>
</evidence>
<organism evidence="2 3">
    <name type="scientific">Oceanibaculum pacificum</name>
    <dbReference type="NCBI Taxonomy" id="580166"/>
    <lineage>
        <taxon>Bacteria</taxon>
        <taxon>Pseudomonadati</taxon>
        <taxon>Pseudomonadota</taxon>
        <taxon>Alphaproteobacteria</taxon>
        <taxon>Rhodospirillales</taxon>
        <taxon>Oceanibaculaceae</taxon>
        <taxon>Oceanibaculum</taxon>
    </lineage>
</organism>
<dbReference type="Pfam" id="PF00027">
    <property type="entry name" value="cNMP_binding"/>
    <property type="match status" value="1"/>
</dbReference>
<gene>
    <name evidence="2" type="ORF">AUP43_15105</name>
</gene>
<reference evidence="2 3" key="1">
    <citation type="submission" date="2015-12" db="EMBL/GenBank/DDBJ databases">
        <title>Genome sequence of Oceanibaculum pacificum MCCC 1A02656.</title>
        <authorList>
            <person name="Lu L."/>
            <person name="Lai Q."/>
            <person name="Shao Z."/>
            <person name="Qian P."/>
        </authorList>
    </citation>
    <scope>NUCLEOTIDE SEQUENCE [LARGE SCALE GENOMIC DNA]</scope>
    <source>
        <strain evidence="2 3">MCCC 1A02656</strain>
    </source>
</reference>
<dbReference type="InterPro" id="IPR018488">
    <property type="entry name" value="cNMP-bd_CS"/>
</dbReference>
<dbReference type="PROSITE" id="PS50042">
    <property type="entry name" value="CNMP_BINDING_3"/>
    <property type="match status" value="1"/>
</dbReference>
<evidence type="ECO:0000313" key="2">
    <source>
        <dbReference type="EMBL" id="KZC97655.1"/>
    </source>
</evidence>
<proteinExistence type="predicted"/>
<dbReference type="Gene3D" id="2.60.120.10">
    <property type="entry name" value="Jelly Rolls"/>
    <property type="match status" value="1"/>
</dbReference>
<evidence type="ECO:0000259" key="1">
    <source>
        <dbReference type="PROSITE" id="PS50042"/>
    </source>
</evidence>
<sequence>MAKVKVLDRRVFYAGSLLFREGELGSNAFLIESGKVEVFVTRQGVETHLADLGAGEIVGEMALVSKGPRQASVRAVELTVCSTITEQIIDRLLETCEPGVKALLRVLMKRLYATNELLADPLRDHAEASFRWEE</sequence>